<reference evidence="4" key="1">
    <citation type="submission" date="2020-05" db="EMBL/GenBank/DDBJ databases">
        <authorList>
            <person name="Chiriac C."/>
            <person name="Salcher M."/>
            <person name="Ghai R."/>
            <person name="Kavagutti S V."/>
        </authorList>
    </citation>
    <scope>NUCLEOTIDE SEQUENCE</scope>
</reference>
<evidence type="ECO:0000313" key="4">
    <source>
        <dbReference type="EMBL" id="CAB4221236.1"/>
    </source>
</evidence>
<dbReference type="EMBL" id="LR797099">
    <property type="protein sequence ID" value="CAB4187000.1"/>
    <property type="molecule type" value="Genomic_DNA"/>
</dbReference>
<name>A0A6J5T1Y3_9CAUD</name>
<dbReference type="EMBL" id="LR796776">
    <property type="protein sequence ID" value="CAB4165770.1"/>
    <property type="molecule type" value="Genomic_DNA"/>
</dbReference>
<evidence type="ECO:0000313" key="3">
    <source>
        <dbReference type="EMBL" id="CAB4187000.1"/>
    </source>
</evidence>
<evidence type="ECO:0000313" key="2">
    <source>
        <dbReference type="EMBL" id="CAB4165770.1"/>
    </source>
</evidence>
<protein>
    <submittedName>
        <fullName evidence="4">Uncharacterized protein</fullName>
    </submittedName>
</protein>
<organism evidence="4">
    <name type="scientific">uncultured Caudovirales phage</name>
    <dbReference type="NCBI Taxonomy" id="2100421"/>
    <lineage>
        <taxon>Viruses</taxon>
        <taxon>Duplodnaviria</taxon>
        <taxon>Heunggongvirae</taxon>
        <taxon>Uroviricota</taxon>
        <taxon>Caudoviricetes</taxon>
        <taxon>Peduoviridae</taxon>
        <taxon>Maltschvirus</taxon>
        <taxon>Maltschvirus maltsch</taxon>
    </lineage>
</organism>
<sequence length="46" mass="4982">MKTLIFALALFTTACNASWTPSAEEIALSAREDARDAALWKLLAAK</sequence>
<evidence type="ECO:0000313" key="1">
    <source>
        <dbReference type="EMBL" id="CAB4163990.1"/>
    </source>
</evidence>
<accession>A0A6J5T1Y3</accession>
<gene>
    <name evidence="3" type="ORF">UFOVP1146_346</name>
    <name evidence="4" type="ORF">UFOVP1638_219</name>
    <name evidence="1" type="ORF">UFOVP812_259</name>
    <name evidence="2" type="ORF">UFOVP818_306</name>
</gene>
<dbReference type="EMBL" id="LR796758">
    <property type="protein sequence ID" value="CAB4163990.1"/>
    <property type="molecule type" value="Genomic_DNA"/>
</dbReference>
<dbReference type="PROSITE" id="PS51257">
    <property type="entry name" value="PROKAR_LIPOPROTEIN"/>
    <property type="match status" value="1"/>
</dbReference>
<proteinExistence type="predicted"/>
<dbReference type="EMBL" id="LR797502">
    <property type="protein sequence ID" value="CAB4221236.1"/>
    <property type="molecule type" value="Genomic_DNA"/>
</dbReference>